<dbReference type="FunFam" id="1.25.40.10:FF:000746">
    <property type="entry name" value="Zgc:152670"/>
    <property type="match status" value="1"/>
</dbReference>
<keyword evidence="11" id="KW-0408">Iron</keyword>
<evidence type="ECO:0000256" key="10">
    <source>
        <dbReference type="ARBA" id="ARBA00023002"/>
    </source>
</evidence>
<keyword evidence="10" id="KW-0560">Oxidoreductase</keyword>
<evidence type="ECO:0000256" key="7">
    <source>
        <dbReference type="ARBA" id="ARBA00022824"/>
    </source>
</evidence>
<reference evidence="15" key="1">
    <citation type="submission" date="2018-01" db="EMBL/GenBank/DDBJ databases">
        <authorList>
            <person name="Alioto T."/>
            <person name="Alioto T."/>
        </authorList>
    </citation>
    <scope>NUCLEOTIDE SEQUENCE [LARGE SCALE GENOMIC DNA]</scope>
</reference>
<comment type="cofactor">
    <cofactor evidence="1">
        <name>L-ascorbate</name>
        <dbReference type="ChEBI" id="CHEBI:38290"/>
    </cofactor>
</comment>
<dbReference type="Proteomes" id="UP000268350">
    <property type="component" value="Unassembled WGS sequence"/>
</dbReference>
<name>A0A3B0JIG6_DROGU</name>
<organism evidence="14 15">
    <name type="scientific">Drosophila guanche</name>
    <name type="common">Fruit fly</name>
    <dbReference type="NCBI Taxonomy" id="7266"/>
    <lineage>
        <taxon>Eukaryota</taxon>
        <taxon>Metazoa</taxon>
        <taxon>Ecdysozoa</taxon>
        <taxon>Arthropoda</taxon>
        <taxon>Hexapoda</taxon>
        <taxon>Insecta</taxon>
        <taxon>Pterygota</taxon>
        <taxon>Neoptera</taxon>
        <taxon>Endopterygota</taxon>
        <taxon>Diptera</taxon>
        <taxon>Brachycera</taxon>
        <taxon>Muscomorpha</taxon>
        <taxon>Ephydroidea</taxon>
        <taxon>Drosophilidae</taxon>
        <taxon>Drosophila</taxon>
        <taxon>Sophophora</taxon>
    </lineage>
</organism>
<comment type="similarity">
    <text evidence="4">Belongs to the P4HA family.</text>
</comment>
<evidence type="ECO:0000256" key="9">
    <source>
        <dbReference type="ARBA" id="ARBA00022964"/>
    </source>
</evidence>
<dbReference type="FunFam" id="2.60.120.620:FF:000011">
    <property type="entry name" value="Prolyl alpha subunit"/>
    <property type="match status" value="1"/>
</dbReference>
<evidence type="ECO:0000313" key="15">
    <source>
        <dbReference type="Proteomes" id="UP000268350"/>
    </source>
</evidence>
<dbReference type="Pfam" id="PF13640">
    <property type="entry name" value="2OG-FeII_Oxy_3"/>
    <property type="match status" value="1"/>
</dbReference>
<keyword evidence="9" id="KW-0223">Dioxygenase</keyword>
<evidence type="ECO:0000256" key="8">
    <source>
        <dbReference type="ARBA" id="ARBA00022896"/>
    </source>
</evidence>
<comment type="function">
    <text evidence="2">Catalyzes the post-translational formation of 4-hydroxyproline in -Xaa-Pro-Gly- sequences in collagens and other proteins.</text>
</comment>
<dbReference type="PANTHER" id="PTHR10869:SF244">
    <property type="entry name" value="PROLYL 4-HYDROXYLASE SUBUNIT ALPHA-2"/>
    <property type="match status" value="1"/>
</dbReference>
<dbReference type="OrthoDB" id="420380at2759"/>
<evidence type="ECO:0000256" key="11">
    <source>
        <dbReference type="ARBA" id="ARBA00023004"/>
    </source>
</evidence>
<evidence type="ECO:0000256" key="5">
    <source>
        <dbReference type="ARBA" id="ARBA00012269"/>
    </source>
</evidence>
<dbReference type="AlphaFoldDB" id="A0A3B0JIG6"/>
<dbReference type="InterPro" id="IPR005123">
    <property type="entry name" value="Oxoglu/Fe-dep_dioxygenase_dom"/>
</dbReference>
<dbReference type="GO" id="GO:0004656">
    <property type="term" value="F:procollagen-proline 4-dioxygenase activity"/>
    <property type="evidence" value="ECO:0007669"/>
    <property type="project" value="UniProtKB-EC"/>
</dbReference>
<evidence type="ECO:0000259" key="13">
    <source>
        <dbReference type="PROSITE" id="PS51471"/>
    </source>
</evidence>
<dbReference type="GO" id="GO:0031418">
    <property type="term" value="F:L-ascorbic acid binding"/>
    <property type="evidence" value="ECO:0007669"/>
    <property type="project" value="UniProtKB-KW"/>
</dbReference>
<keyword evidence="6" id="KW-0479">Metal-binding</keyword>
<keyword evidence="12" id="KW-0325">Glycoprotein</keyword>
<evidence type="ECO:0000256" key="1">
    <source>
        <dbReference type="ARBA" id="ARBA00001961"/>
    </source>
</evidence>
<dbReference type="PROSITE" id="PS51471">
    <property type="entry name" value="FE2OG_OXY"/>
    <property type="match status" value="1"/>
</dbReference>
<protein>
    <recommendedName>
        <fullName evidence="5">procollagen-proline 4-dioxygenase</fullName>
        <ecNumber evidence="5">1.14.11.2</ecNumber>
    </recommendedName>
</protein>
<evidence type="ECO:0000256" key="3">
    <source>
        <dbReference type="ARBA" id="ARBA00004319"/>
    </source>
</evidence>
<dbReference type="Gene3D" id="6.10.140.1460">
    <property type="match status" value="1"/>
</dbReference>
<dbReference type="EMBL" id="OUUW01000005">
    <property type="protein sequence ID" value="SPP80102.1"/>
    <property type="molecule type" value="Genomic_DNA"/>
</dbReference>
<dbReference type="InterPro" id="IPR006620">
    <property type="entry name" value="Pro_4_hyd_alph"/>
</dbReference>
<dbReference type="Gene3D" id="1.25.40.10">
    <property type="entry name" value="Tetratricopeptide repeat domain"/>
    <property type="match status" value="1"/>
</dbReference>
<evidence type="ECO:0000256" key="6">
    <source>
        <dbReference type="ARBA" id="ARBA00022723"/>
    </source>
</evidence>
<dbReference type="InterPro" id="IPR045054">
    <property type="entry name" value="P4HA-like"/>
</dbReference>
<keyword evidence="7" id="KW-0256">Endoplasmic reticulum</keyword>
<evidence type="ECO:0000256" key="4">
    <source>
        <dbReference type="ARBA" id="ARBA00006511"/>
    </source>
</evidence>
<dbReference type="GO" id="GO:0005788">
    <property type="term" value="C:endoplasmic reticulum lumen"/>
    <property type="evidence" value="ECO:0007669"/>
    <property type="project" value="UniProtKB-SubCell"/>
</dbReference>
<evidence type="ECO:0000313" key="14">
    <source>
        <dbReference type="EMBL" id="SPP80102.1"/>
    </source>
</evidence>
<dbReference type="GO" id="GO:0005506">
    <property type="term" value="F:iron ion binding"/>
    <property type="evidence" value="ECO:0007669"/>
    <property type="project" value="InterPro"/>
</dbReference>
<dbReference type="OMA" id="HYGQHMD"/>
<keyword evidence="8" id="KW-0847">Vitamin C</keyword>
<dbReference type="EC" id="1.14.11.2" evidence="5"/>
<dbReference type="Pfam" id="PF08336">
    <property type="entry name" value="P4Ha_N"/>
    <property type="match status" value="1"/>
</dbReference>
<proteinExistence type="inferred from homology"/>
<feature type="domain" description="Fe2OG dioxygenase" evidence="13">
    <location>
        <begin position="573"/>
        <end position="683"/>
    </location>
</feature>
<accession>A0A3B0JIG6</accession>
<comment type="subcellular location">
    <subcellularLocation>
        <location evidence="3">Endoplasmic reticulum lumen</location>
    </subcellularLocation>
</comment>
<dbReference type="InterPro" id="IPR011990">
    <property type="entry name" value="TPR-like_helical_dom_sf"/>
</dbReference>
<dbReference type="InterPro" id="IPR044862">
    <property type="entry name" value="Pro_4_hyd_alph_FE2OG_OXY"/>
</dbReference>
<dbReference type="Gene3D" id="2.60.120.620">
    <property type="entry name" value="q2cbj1_9rhob like domain"/>
    <property type="match status" value="1"/>
</dbReference>
<dbReference type="SMART" id="SM00702">
    <property type="entry name" value="P4Hc"/>
    <property type="match status" value="1"/>
</dbReference>
<sequence>MALSINFWAEANAERGSYSTAGIAELITVEKKLMAQMADYGSVLRKKISLMRRLIEQPLGTEQISKMRALMPQIPKTEYWNAMQDLIHAPLAGVQLDPLDSLELALFAVDKDRPDLAEKWLSATLSGYQQLNPIEKELYEVLNVVRESQVTKLFELCAEVKSFQSALNRSGMMLPLLLVGALWQVLFPACGAEFYSSVHEMTKVFGYEQKMLQHMQKFVADNQSKLDFLRARLGEFEQERNEALHWGTTYFESPLNQYLLSKRLTVDWRRVENLMDADTGQKPLERLLKLRRSPSMPNASELEGAIDGLLRLQFVYRLEAKHLAKGILDGVNHGTHLSPEHCLDIARLALRDQHPRLAHAWLLEAKERLPQQPELHPQILALLVQAKAELGDFLGVNGTYQELLNLQPASEEHARNYEQFMRNHAGTDGLYESKIIEEHAPIPEDPSQLDEFQAYSLTCSGHRRLTAGEERHLRCGYMTETHPFLLLAPLKAEELSHDPLLVLYHDVIYQSEIDTIRKLTTNKIRRATVLGTKQSVVSNVRTSQITFIPKTEHQVLQTIDRRVEDMTNLNMDYAEDHQFANYGIGGHYAQHMDWFTQNAFDYKLVSAPEMGNRIATVLFYLSDVAQGGGTAFPHLKQHLRPKKYAAAFWYNLHAAGGGDTRTQHGACPIIAGSKWVQNRWIREFVQSDRRSCLLWDDSVATFGQIMELAKQQKAAAKKESS</sequence>
<gene>
    <name evidence="14" type="ORF">DGUA_6G004948</name>
</gene>
<evidence type="ECO:0000256" key="2">
    <source>
        <dbReference type="ARBA" id="ARBA00002035"/>
    </source>
</evidence>
<evidence type="ECO:0000256" key="12">
    <source>
        <dbReference type="ARBA" id="ARBA00023180"/>
    </source>
</evidence>
<dbReference type="PANTHER" id="PTHR10869">
    <property type="entry name" value="PROLYL 4-HYDROXYLASE ALPHA SUBUNIT"/>
    <property type="match status" value="1"/>
</dbReference>
<dbReference type="InterPro" id="IPR013547">
    <property type="entry name" value="P4H_N"/>
</dbReference>
<keyword evidence="15" id="KW-1185">Reference proteome</keyword>